<proteinExistence type="predicted"/>
<sequence>MAQNYNILTRDLSGHVGDLIYYERNGKQFCRKMPVYGPDSMSAASKQSSREFAKASKAAKSIRVALNGIWQPAQDETTVYRLNKAVYAALREDIQHARGKRVFTAAALHRHLTDFRYNKKAVMVIGGIDTIRQENGSILVKLPAHWQNWLKPPKESRYIQLQAVALDMDLEQNICVGTTTAASCVRLGEKQHSLLLPATPVRATATIVLLQLRFLRTNTGIQTAGTASSEQAFVTAVLEPVLPLVAAAKDTPPVKAPRIAKKGRSAAEMLRAVSQKEELTAHFHQETISKQIIPGELIKIPEEPPPLNVFFQYNCDQFLV</sequence>
<evidence type="ECO:0000313" key="1">
    <source>
        <dbReference type="EMBL" id="SDF77906.1"/>
    </source>
</evidence>
<dbReference type="Proteomes" id="UP000199045">
    <property type="component" value="Unassembled WGS sequence"/>
</dbReference>
<accession>A0A1G7NV39</accession>
<dbReference type="AlphaFoldDB" id="A0A1G7NV39"/>
<evidence type="ECO:0000313" key="2">
    <source>
        <dbReference type="Proteomes" id="UP000199045"/>
    </source>
</evidence>
<dbReference type="EMBL" id="FNBN01000002">
    <property type="protein sequence ID" value="SDF77906.1"/>
    <property type="molecule type" value="Genomic_DNA"/>
</dbReference>
<gene>
    <name evidence="1" type="ORF">SAMN04488121_102953</name>
</gene>
<reference evidence="1 2" key="1">
    <citation type="submission" date="2016-10" db="EMBL/GenBank/DDBJ databases">
        <authorList>
            <person name="de Groot N.N."/>
        </authorList>
    </citation>
    <scope>NUCLEOTIDE SEQUENCE [LARGE SCALE GENOMIC DNA]</scope>
    <source>
        <strain evidence="1 2">DSM 527</strain>
    </source>
</reference>
<protein>
    <submittedName>
        <fullName evidence="1">Uncharacterized protein</fullName>
    </submittedName>
</protein>
<name>A0A1G7NV39_CHIFI</name>
<dbReference type="RefSeq" id="WP_089831718.1">
    <property type="nucleotide sequence ID" value="NZ_FNBN01000002.1"/>
</dbReference>
<organism evidence="1 2">
    <name type="scientific">Chitinophaga filiformis</name>
    <name type="common">Myxococcus filiformis</name>
    <name type="synonym">Flexibacter filiformis</name>
    <dbReference type="NCBI Taxonomy" id="104663"/>
    <lineage>
        <taxon>Bacteria</taxon>
        <taxon>Pseudomonadati</taxon>
        <taxon>Bacteroidota</taxon>
        <taxon>Chitinophagia</taxon>
        <taxon>Chitinophagales</taxon>
        <taxon>Chitinophagaceae</taxon>
        <taxon>Chitinophaga</taxon>
    </lineage>
</organism>
<dbReference type="OrthoDB" id="645138at2"/>